<dbReference type="Pfam" id="PF01225">
    <property type="entry name" value="Mur_ligase"/>
    <property type="match status" value="1"/>
</dbReference>
<comment type="caution">
    <text evidence="15">The sequence shown here is derived from an EMBL/GenBank/DDBJ whole genome shotgun (WGS) entry which is preliminary data.</text>
</comment>
<keyword evidence="1 10" id="KW-0963">Cytoplasm</keyword>
<dbReference type="Gene3D" id="3.90.190.20">
    <property type="entry name" value="Mur ligase, C-terminal domain"/>
    <property type="match status" value="1"/>
</dbReference>
<dbReference type="PANTHER" id="PTHR43024">
    <property type="entry name" value="UDP-N-ACETYLMURAMOYL-TRIPEPTIDE--D-ALANYL-D-ALANINE LIGASE"/>
    <property type="match status" value="1"/>
</dbReference>
<feature type="domain" description="Mur ligase N-terminal catalytic" evidence="12">
    <location>
        <begin position="26"/>
        <end position="94"/>
    </location>
</feature>
<dbReference type="GO" id="GO:0009252">
    <property type="term" value="P:peptidoglycan biosynthetic process"/>
    <property type="evidence" value="ECO:0007669"/>
    <property type="project" value="UniProtKB-UniRule"/>
</dbReference>
<proteinExistence type="inferred from homology"/>
<keyword evidence="16" id="KW-1185">Reference proteome</keyword>
<evidence type="ECO:0000256" key="4">
    <source>
        <dbReference type="ARBA" id="ARBA00022741"/>
    </source>
</evidence>
<dbReference type="EMBL" id="WUPT01000001">
    <property type="protein sequence ID" value="MXQ06541.1"/>
    <property type="molecule type" value="Genomic_DNA"/>
</dbReference>
<gene>
    <name evidence="10 15" type="primary">murF</name>
    <name evidence="15" type="ORF">GQ651_01640</name>
</gene>
<keyword evidence="8 10" id="KW-0131">Cell cycle</keyword>
<evidence type="ECO:0000313" key="16">
    <source>
        <dbReference type="Proteomes" id="UP000480350"/>
    </source>
</evidence>
<dbReference type="RefSeq" id="WP_160762473.1">
    <property type="nucleotide sequence ID" value="NZ_WUPT01000001.1"/>
</dbReference>
<dbReference type="InterPro" id="IPR005863">
    <property type="entry name" value="UDP-N-AcMur_synth"/>
</dbReference>
<dbReference type="GO" id="GO:0047480">
    <property type="term" value="F:UDP-N-acetylmuramoyl-tripeptide-D-alanyl-D-alanine ligase activity"/>
    <property type="evidence" value="ECO:0007669"/>
    <property type="project" value="UniProtKB-UniRule"/>
</dbReference>
<keyword evidence="4 10" id="KW-0547">Nucleotide-binding</keyword>
<feature type="domain" description="Mur ligase C-terminal" evidence="13">
    <location>
        <begin position="337"/>
        <end position="456"/>
    </location>
</feature>
<reference evidence="15 16" key="1">
    <citation type="submission" date="2019-12" db="EMBL/GenBank/DDBJ databases">
        <authorList>
            <person name="Lee S.D."/>
        </authorList>
    </citation>
    <scope>NUCLEOTIDE SEQUENCE [LARGE SCALE GENOMIC DNA]</scope>
    <source>
        <strain evidence="15 16">GH1-50</strain>
    </source>
</reference>
<accession>A0A7C9J133</accession>
<dbReference type="GO" id="GO:0071555">
    <property type="term" value="P:cell wall organization"/>
    <property type="evidence" value="ECO:0007669"/>
    <property type="project" value="UniProtKB-KW"/>
</dbReference>
<evidence type="ECO:0000256" key="2">
    <source>
        <dbReference type="ARBA" id="ARBA00022598"/>
    </source>
</evidence>
<dbReference type="NCBIfam" id="TIGR01143">
    <property type="entry name" value="murF"/>
    <property type="match status" value="1"/>
</dbReference>
<evidence type="ECO:0000256" key="5">
    <source>
        <dbReference type="ARBA" id="ARBA00022840"/>
    </source>
</evidence>
<dbReference type="SUPFAM" id="SSF53244">
    <property type="entry name" value="MurD-like peptide ligases, peptide-binding domain"/>
    <property type="match status" value="1"/>
</dbReference>
<comment type="pathway">
    <text evidence="10 11">Cell wall biogenesis; peptidoglycan biosynthesis.</text>
</comment>
<name>A0A7C9J133_9RHOB</name>
<evidence type="ECO:0000313" key="15">
    <source>
        <dbReference type="EMBL" id="MXQ06541.1"/>
    </source>
</evidence>
<dbReference type="PANTHER" id="PTHR43024:SF1">
    <property type="entry name" value="UDP-N-ACETYLMURAMOYL-TRIPEPTIDE--D-ALANYL-D-ALANINE LIGASE"/>
    <property type="match status" value="1"/>
</dbReference>
<keyword evidence="5 10" id="KW-0067">ATP-binding</keyword>
<dbReference type="InterPro" id="IPR035911">
    <property type="entry name" value="MurE/MurF_N"/>
</dbReference>
<dbReference type="Proteomes" id="UP000480350">
    <property type="component" value="Unassembled WGS sequence"/>
</dbReference>
<organism evidence="15 16">
    <name type="scientific">Kangsaoukella pontilimi</name>
    <dbReference type="NCBI Taxonomy" id="2691042"/>
    <lineage>
        <taxon>Bacteria</taxon>
        <taxon>Pseudomonadati</taxon>
        <taxon>Pseudomonadota</taxon>
        <taxon>Alphaproteobacteria</taxon>
        <taxon>Rhodobacterales</taxon>
        <taxon>Paracoccaceae</taxon>
        <taxon>Kangsaoukella</taxon>
    </lineage>
</organism>
<dbReference type="SUPFAM" id="SSF63418">
    <property type="entry name" value="MurE/MurF N-terminal domain"/>
    <property type="match status" value="1"/>
</dbReference>
<dbReference type="InterPro" id="IPR051046">
    <property type="entry name" value="MurCDEF_CellWall_CoF430Synth"/>
</dbReference>
<feature type="binding site" evidence="10">
    <location>
        <begin position="111"/>
        <end position="117"/>
    </location>
    <ligand>
        <name>ATP</name>
        <dbReference type="ChEBI" id="CHEBI:30616"/>
    </ligand>
</feature>
<evidence type="ECO:0000259" key="14">
    <source>
        <dbReference type="Pfam" id="PF08245"/>
    </source>
</evidence>
<feature type="domain" description="Mur ligase central" evidence="14">
    <location>
        <begin position="109"/>
        <end position="298"/>
    </location>
</feature>
<dbReference type="Gene3D" id="3.40.1190.10">
    <property type="entry name" value="Mur-like, catalytic domain"/>
    <property type="match status" value="1"/>
</dbReference>
<comment type="subcellular location">
    <subcellularLocation>
        <location evidence="10 11">Cytoplasm</location>
    </subcellularLocation>
</comment>
<keyword evidence="9 10" id="KW-0961">Cell wall biogenesis/degradation</keyword>
<dbReference type="Pfam" id="PF08245">
    <property type="entry name" value="Mur_ligase_M"/>
    <property type="match status" value="1"/>
</dbReference>
<keyword evidence="7 10" id="KW-0573">Peptidoglycan synthesis</keyword>
<dbReference type="GO" id="GO:0005737">
    <property type="term" value="C:cytoplasm"/>
    <property type="evidence" value="ECO:0007669"/>
    <property type="project" value="UniProtKB-SubCell"/>
</dbReference>
<dbReference type="UniPathway" id="UPA00219"/>
<evidence type="ECO:0000259" key="12">
    <source>
        <dbReference type="Pfam" id="PF01225"/>
    </source>
</evidence>
<dbReference type="InterPro" id="IPR013221">
    <property type="entry name" value="Mur_ligase_cen"/>
</dbReference>
<comment type="similarity">
    <text evidence="10">Belongs to the MurCDEF family. MurF subfamily.</text>
</comment>
<dbReference type="HAMAP" id="MF_02019">
    <property type="entry name" value="MurF"/>
    <property type="match status" value="1"/>
</dbReference>
<dbReference type="GO" id="GO:0008360">
    <property type="term" value="P:regulation of cell shape"/>
    <property type="evidence" value="ECO:0007669"/>
    <property type="project" value="UniProtKB-KW"/>
</dbReference>
<evidence type="ECO:0000256" key="9">
    <source>
        <dbReference type="ARBA" id="ARBA00023316"/>
    </source>
</evidence>
<dbReference type="GO" id="GO:0051301">
    <property type="term" value="P:cell division"/>
    <property type="evidence" value="ECO:0007669"/>
    <property type="project" value="UniProtKB-KW"/>
</dbReference>
<evidence type="ECO:0000259" key="13">
    <source>
        <dbReference type="Pfam" id="PF02875"/>
    </source>
</evidence>
<comment type="function">
    <text evidence="10 11">Involved in cell wall formation. Catalyzes the final step in the synthesis of UDP-N-acetylmuramoyl-pentapeptide, the precursor of murein.</text>
</comment>
<dbReference type="InterPro" id="IPR036565">
    <property type="entry name" value="Mur-like_cat_sf"/>
</dbReference>
<dbReference type="InterPro" id="IPR036615">
    <property type="entry name" value="Mur_ligase_C_dom_sf"/>
</dbReference>
<dbReference type="Gene3D" id="3.40.1390.10">
    <property type="entry name" value="MurE/MurF, N-terminal domain"/>
    <property type="match status" value="1"/>
</dbReference>
<dbReference type="SUPFAM" id="SSF53623">
    <property type="entry name" value="MurD-like peptide ligases, catalytic domain"/>
    <property type="match status" value="1"/>
</dbReference>
<sequence length="485" mass="50789">MSALWTAEAAREATGGTLEGRADWQVTGVSIDTRTIQPGDLFVALKAERDGHDFVADALAKGAAAALVSRRPEGVAADAPLLIVTDVLDGLTDLGRAARARTGAKVVAITGSAGKTSTKEMLRHVLERQGNCHAAEASYNNHWGVPLTLARMPEDTDFAVVEIGMNAPGEIAPLSRLTRPHVAVVTTVAAAHLEAFESIEGIAREKASIFEGLEPGGTALFNADVETARILADAAKAHAEDAIGFGALPGAALRATDISLSEGASVVHGTFRGAEFLFKVGAPGRHFAMNALAVYGVAVIVGADADVAACDLGQWRVPRGRGRRETLPIDPVEDLTIELIDDAFNANPASVGAALWVLISITPKDGVGRVGQGRRIAILGDMLELGTSEAALHAGLADHPAMAQVDRVDCVGHRMRVLYDALPPSRRGRWTETAEEMASKSHALVDAGDVVLVKGSKGSKVSLVVEALRKLGRDRHAAPEDETGE</sequence>
<dbReference type="InterPro" id="IPR000713">
    <property type="entry name" value="Mur_ligase_N"/>
</dbReference>
<evidence type="ECO:0000256" key="8">
    <source>
        <dbReference type="ARBA" id="ARBA00023306"/>
    </source>
</evidence>
<evidence type="ECO:0000256" key="7">
    <source>
        <dbReference type="ARBA" id="ARBA00022984"/>
    </source>
</evidence>
<evidence type="ECO:0000256" key="3">
    <source>
        <dbReference type="ARBA" id="ARBA00022618"/>
    </source>
</evidence>
<reference evidence="15 16" key="2">
    <citation type="submission" date="2020-03" db="EMBL/GenBank/DDBJ databases">
        <title>Kangsaoukella pontilimi gen. nov., sp. nov., a new member of the family Rhodobacteraceae isolated from a tidal mudflat.</title>
        <authorList>
            <person name="Kim I.S."/>
        </authorList>
    </citation>
    <scope>NUCLEOTIDE SEQUENCE [LARGE SCALE GENOMIC DNA]</scope>
    <source>
        <strain evidence="15 16">GH1-50</strain>
    </source>
</reference>
<keyword evidence="2 10" id="KW-0436">Ligase</keyword>
<dbReference type="EC" id="6.3.2.10" evidence="10 11"/>
<keyword evidence="3 10" id="KW-0132">Cell division</keyword>
<comment type="catalytic activity">
    <reaction evidence="10 11">
        <text>D-alanyl-D-alanine + UDP-N-acetyl-alpha-D-muramoyl-L-alanyl-gamma-D-glutamyl-meso-2,6-diaminopimelate + ATP = UDP-N-acetyl-alpha-D-muramoyl-L-alanyl-gamma-D-glutamyl-meso-2,6-diaminopimeloyl-D-alanyl-D-alanine + ADP + phosphate + H(+)</text>
        <dbReference type="Rhea" id="RHEA:28374"/>
        <dbReference type="ChEBI" id="CHEBI:15378"/>
        <dbReference type="ChEBI" id="CHEBI:30616"/>
        <dbReference type="ChEBI" id="CHEBI:43474"/>
        <dbReference type="ChEBI" id="CHEBI:57822"/>
        <dbReference type="ChEBI" id="CHEBI:61386"/>
        <dbReference type="ChEBI" id="CHEBI:83905"/>
        <dbReference type="ChEBI" id="CHEBI:456216"/>
        <dbReference type="EC" id="6.3.2.10"/>
    </reaction>
</comment>
<evidence type="ECO:0000256" key="11">
    <source>
        <dbReference type="RuleBase" id="RU004136"/>
    </source>
</evidence>
<keyword evidence="6 10" id="KW-0133">Cell shape</keyword>
<dbReference type="InterPro" id="IPR004101">
    <property type="entry name" value="Mur_ligase_C"/>
</dbReference>
<evidence type="ECO:0000256" key="6">
    <source>
        <dbReference type="ARBA" id="ARBA00022960"/>
    </source>
</evidence>
<dbReference type="GO" id="GO:0005524">
    <property type="term" value="F:ATP binding"/>
    <property type="evidence" value="ECO:0007669"/>
    <property type="project" value="UniProtKB-UniRule"/>
</dbReference>
<dbReference type="AlphaFoldDB" id="A0A7C9J133"/>
<evidence type="ECO:0000256" key="10">
    <source>
        <dbReference type="HAMAP-Rule" id="MF_02019"/>
    </source>
</evidence>
<evidence type="ECO:0000256" key="1">
    <source>
        <dbReference type="ARBA" id="ARBA00022490"/>
    </source>
</evidence>
<dbReference type="Pfam" id="PF02875">
    <property type="entry name" value="Mur_ligase_C"/>
    <property type="match status" value="1"/>
</dbReference>
<protein>
    <recommendedName>
        <fullName evidence="10 11">UDP-N-acetylmuramoyl-tripeptide--D-alanyl-D-alanine ligase</fullName>
        <ecNumber evidence="10 11">6.3.2.10</ecNumber>
    </recommendedName>
    <alternativeName>
        <fullName evidence="10">D-alanyl-D-alanine-adding enzyme</fullName>
    </alternativeName>
</protein>